<keyword evidence="2" id="KW-0521">NADP</keyword>
<evidence type="ECO:0000256" key="2">
    <source>
        <dbReference type="ARBA" id="ARBA00022857"/>
    </source>
</evidence>
<feature type="domain" description="Ketopantoate reductase C-terminal" evidence="5">
    <location>
        <begin position="291"/>
        <end position="430"/>
    </location>
</feature>
<dbReference type="Gene3D" id="1.10.1040.10">
    <property type="entry name" value="N-(1-d-carboxylethyl)-l-norvaline Dehydrogenase, domain 2"/>
    <property type="match status" value="1"/>
</dbReference>
<dbReference type="Pfam" id="PF08546">
    <property type="entry name" value="ApbA_C"/>
    <property type="match status" value="1"/>
</dbReference>
<evidence type="ECO:0000259" key="5">
    <source>
        <dbReference type="Pfam" id="PF08546"/>
    </source>
</evidence>
<accession>A0A9W8YT46</accession>
<dbReference type="AlphaFoldDB" id="A0A9W8YT46"/>
<comment type="similarity">
    <text evidence="1">Belongs to the ketopantoate reductase family.</text>
</comment>
<dbReference type="InterPro" id="IPR050838">
    <property type="entry name" value="Ketopantoate_reductase"/>
</dbReference>
<name>A0A9W8YT46_9PEZI</name>
<dbReference type="SUPFAM" id="SSF48179">
    <property type="entry name" value="6-phosphogluconate dehydrogenase C-terminal domain-like"/>
    <property type="match status" value="1"/>
</dbReference>
<evidence type="ECO:0000313" key="7">
    <source>
        <dbReference type="Proteomes" id="UP001140453"/>
    </source>
</evidence>
<dbReference type="SUPFAM" id="SSF51735">
    <property type="entry name" value="NAD(P)-binding Rossmann-fold domains"/>
    <property type="match status" value="1"/>
</dbReference>
<reference evidence="6" key="1">
    <citation type="submission" date="2022-10" db="EMBL/GenBank/DDBJ databases">
        <title>Tapping the CABI collections for fungal endophytes: first genome assemblies for Collariella, Neodidymelliopsis, Ascochyta clinopodiicola, Didymella pomorum, Didymosphaeria variabile, Neocosmospora piperis and Neocucurbitaria cava.</title>
        <authorList>
            <person name="Hill R."/>
        </authorList>
    </citation>
    <scope>NUCLEOTIDE SEQUENCE</scope>
    <source>
        <strain evidence="6">IMI 355082</strain>
    </source>
</reference>
<evidence type="ECO:0000256" key="3">
    <source>
        <dbReference type="ARBA" id="ARBA00023002"/>
    </source>
</evidence>
<dbReference type="Proteomes" id="UP001140453">
    <property type="component" value="Unassembled WGS sequence"/>
</dbReference>
<dbReference type="EMBL" id="JAPEVB010000003">
    <property type="protein sequence ID" value="KAJ4391961.1"/>
    <property type="molecule type" value="Genomic_DNA"/>
</dbReference>
<organism evidence="6 7">
    <name type="scientific">Gnomoniopsis smithogilvyi</name>
    <dbReference type="NCBI Taxonomy" id="1191159"/>
    <lineage>
        <taxon>Eukaryota</taxon>
        <taxon>Fungi</taxon>
        <taxon>Dikarya</taxon>
        <taxon>Ascomycota</taxon>
        <taxon>Pezizomycotina</taxon>
        <taxon>Sordariomycetes</taxon>
        <taxon>Sordariomycetidae</taxon>
        <taxon>Diaporthales</taxon>
        <taxon>Gnomoniaceae</taxon>
        <taxon>Gnomoniopsis</taxon>
    </lineage>
</organism>
<keyword evidence="3" id="KW-0560">Oxidoreductase</keyword>
<dbReference type="Gene3D" id="3.40.50.720">
    <property type="entry name" value="NAD(P)-binding Rossmann-like Domain"/>
    <property type="match status" value="1"/>
</dbReference>
<evidence type="ECO:0000259" key="4">
    <source>
        <dbReference type="Pfam" id="PF02558"/>
    </source>
</evidence>
<protein>
    <submittedName>
        <fullName evidence="6">2-dehydropantoate 2-reductase (Ketopantoate reductase) (KPA reductase) (KPR)</fullName>
    </submittedName>
</protein>
<proteinExistence type="inferred from homology"/>
<dbReference type="InterPro" id="IPR036291">
    <property type="entry name" value="NAD(P)-bd_dom_sf"/>
</dbReference>
<dbReference type="InterPro" id="IPR008927">
    <property type="entry name" value="6-PGluconate_DH-like_C_sf"/>
</dbReference>
<dbReference type="Pfam" id="PF02558">
    <property type="entry name" value="ApbA"/>
    <property type="match status" value="1"/>
</dbReference>
<dbReference type="InterPro" id="IPR013332">
    <property type="entry name" value="KPR_N"/>
</dbReference>
<evidence type="ECO:0000256" key="1">
    <source>
        <dbReference type="ARBA" id="ARBA00007870"/>
    </source>
</evidence>
<dbReference type="PANTHER" id="PTHR43765">
    <property type="entry name" value="2-DEHYDROPANTOATE 2-REDUCTASE-RELATED"/>
    <property type="match status" value="1"/>
</dbReference>
<evidence type="ECO:0000313" key="6">
    <source>
        <dbReference type="EMBL" id="KAJ4391961.1"/>
    </source>
</evidence>
<feature type="domain" description="Ketopantoate reductase N-terminal" evidence="4">
    <location>
        <begin position="82"/>
        <end position="254"/>
    </location>
</feature>
<dbReference type="GO" id="GO:0050661">
    <property type="term" value="F:NADP binding"/>
    <property type="evidence" value="ECO:0007669"/>
    <property type="project" value="TreeGrafter"/>
</dbReference>
<dbReference type="PANTHER" id="PTHR43765:SF2">
    <property type="entry name" value="2-DEHYDROPANTOATE 2-REDUCTASE"/>
    <property type="match status" value="1"/>
</dbReference>
<dbReference type="OrthoDB" id="73846at2759"/>
<dbReference type="InterPro" id="IPR013328">
    <property type="entry name" value="6PGD_dom2"/>
</dbReference>
<gene>
    <name evidence="6" type="primary">PAN5</name>
    <name evidence="6" type="ORF">N0V93_005581</name>
</gene>
<comment type="caution">
    <text evidence="6">The sequence shown here is derived from an EMBL/GenBank/DDBJ whole genome shotgun (WGS) entry which is preliminary data.</text>
</comment>
<sequence length="450" mass="50991">MFVPTKINLPRISRGRLISRPFSNSAVMVSRDRPQWLEKILNDTRPPPRPYAWTLDNLSLKGRSRPPQIPQTSDHNDLRHRVYILGLGNLGRLYATCLSQLSNPPPITLVVHRRSLLEHWASQPGIEMTRYGHLERLANFNIEWWTDDKPTIGPVEEVAQGGQIQNLIVATKAPDAISEVDRLRRYLDSSSTVVFVQNGMNRLWPPQGALYSAHRYPGGNHPNYLHGVTMHGVFSEGPFKSVHAAPADVVIGPVLSNEKHGDAAEYLTKLVTTAPHLAGRAVSPSELWILQLEKLVINLIINPLTAILRVRNGELFVDQHQDFVKVMDRLLKETSDVLQVLVQQESSRELLKNSDMPIDVVMRRLSAPTLRDMLWRVGEKVKYNKSSMFQDIEAGKQTEIRDFNGWLVETAELLNQDLDVSSHKLLIELVERGTRLNKAELGHQLLPIRQ</sequence>
<dbReference type="GO" id="GO:0008677">
    <property type="term" value="F:2-dehydropantoate 2-reductase activity"/>
    <property type="evidence" value="ECO:0007669"/>
    <property type="project" value="TreeGrafter"/>
</dbReference>
<keyword evidence="7" id="KW-1185">Reference proteome</keyword>
<dbReference type="InterPro" id="IPR013752">
    <property type="entry name" value="KPA_reductase"/>
</dbReference>
<dbReference type="GO" id="GO:0005739">
    <property type="term" value="C:mitochondrion"/>
    <property type="evidence" value="ECO:0007669"/>
    <property type="project" value="TreeGrafter"/>
</dbReference>